<feature type="domain" description="DOMON" evidence="2">
    <location>
        <begin position="1"/>
        <end position="112"/>
    </location>
</feature>
<dbReference type="Pfam" id="PF25489">
    <property type="entry name" value="At5g54830"/>
    <property type="match status" value="1"/>
</dbReference>
<dbReference type="PANTHER" id="PTHR24036">
    <property type="entry name" value="SKELETOR-RELATED"/>
    <property type="match status" value="1"/>
</dbReference>
<keyword evidence="1" id="KW-0677">Repeat</keyword>
<dbReference type="PROSITE" id="PS50836">
    <property type="entry name" value="DOMON"/>
    <property type="match status" value="1"/>
</dbReference>
<gene>
    <name evidence="3" type="ORF">OTU49_000186</name>
</gene>
<accession>A0AAW0Y149</accession>
<dbReference type="InterPro" id="IPR052126">
    <property type="entry name" value="Spindle_Org/Thrombomodulin"/>
</dbReference>
<dbReference type="InterPro" id="IPR057443">
    <property type="entry name" value="At5g54830-like"/>
</dbReference>
<evidence type="ECO:0000259" key="2">
    <source>
        <dbReference type="PROSITE" id="PS50836"/>
    </source>
</evidence>
<evidence type="ECO:0000313" key="4">
    <source>
        <dbReference type="Proteomes" id="UP001445076"/>
    </source>
</evidence>
<evidence type="ECO:0000256" key="1">
    <source>
        <dbReference type="ARBA" id="ARBA00022737"/>
    </source>
</evidence>
<proteinExistence type="predicted"/>
<dbReference type="Pfam" id="PF03351">
    <property type="entry name" value="DOMON"/>
    <property type="match status" value="1"/>
</dbReference>
<organism evidence="3 4">
    <name type="scientific">Cherax quadricarinatus</name>
    <name type="common">Australian red claw crayfish</name>
    <dbReference type="NCBI Taxonomy" id="27406"/>
    <lineage>
        <taxon>Eukaryota</taxon>
        <taxon>Metazoa</taxon>
        <taxon>Ecdysozoa</taxon>
        <taxon>Arthropoda</taxon>
        <taxon>Crustacea</taxon>
        <taxon>Multicrustacea</taxon>
        <taxon>Malacostraca</taxon>
        <taxon>Eumalacostraca</taxon>
        <taxon>Eucarida</taxon>
        <taxon>Decapoda</taxon>
        <taxon>Pleocyemata</taxon>
        <taxon>Astacidea</taxon>
        <taxon>Parastacoidea</taxon>
        <taxon>Parastacidae</taxon>
        <taxon>Cherax</taxon>
    </lineage>
</organism>
<reference evidence="3 4" key="1">
    <citation type="journal article" date="2024" name="BMC Genomics">
        <title>Genome assembly of redclaw crayfish (Cherax quadricarinatus) provides insights into its immune adaptation and hypoxia tolerance.</title>
        <authorList>
            <person name="Liu Z."/>
            <person name="Zheng J."/>
            <person name="Li H."/>
            <person name="Fang K."/>
            <person name="Wang S."/>
            <person name="He J."/>
            <person name="Zhou D."/>
            <person name="Weng S."/>
            <person name="Chi M."/>
            <person name="Gu Z."/>
            <person name="He J."/>
            <person name="Li F."/>
            <person name="Wang M."/>
        </authorList>
    </citation>
    <scope>NUCLEOTIDE SEQUENCE [LARGE SCALE GENOMIC DNA]</scope>
    <source>
        <strain evidence="3">ZL_2023a</strain>
    </source>
</reference>
<dbReference type="EMBL" id="JARKIK010000019">
    <property type="protein sequence ID" value="KAK8745437.1"/>
    <property type="molecule type" value="Genomic_DNA"/>
</dbReference>
<dbReference type="InterPro" id="IPR045266">
    <property type="entry name" value="DOH_DOMON"/>
</dbReference>
<protein>
    <recommendedName>
        <fullName evidence="2">DOMON domain-containing protein</fullName>
    </recommendedName>
</protein>
<name>A0AAW0Y149_CHEQU</name>
<dbReference type="InterPro" id="IPR005018">
    <property type="entry name" value="DOMON_domain"/>
</dbReference>
<keyword evidence="4" id="KW-1185">Reference proteome</keyword>
<dbReference type="SMART" id="SM00664">
    <property type="entry name" value="DoH"/>
    <property type="match status" value="1"/>
</dbReference>
<comment type="caution">
    <text evidence="3">The sequence shown here is derived from an EMBL/GenBank/DDBJ whole genome shotgun (WGS) entry which is preliminary data.</text>
</comment>
<dbReference type="AlphaFoldDB" id="A0AAW0Y149"/>
<evidence type="ECO:0000313" key="3">
    <source>
        <dbReference type="EMBL" id="KAK8745437.1"/>
    </source>
</evidence>
<dbReference type="CDD" id="cd09631">
    <property type="entry name" value="DOMON_DOH"/>
    <property type="match status" value="1"/>
</dbReference>
<dbReference type="Proteomes" id="UP001445076">
    <property type="component" value="Unassembled WGS sequence"/>
</dbReference>
<dbReference type="PANTHER" id="PTHR24036:SF5">
    <property type="entry name" value="THROMBOMODULIN"/>
    <property type="match status" value="1"/>
</dbReference>
<sequence>MTDDQYVAFGLSPTSGKPEMLNSDIVVAYYDKDDGSFHAVDYSVTARSQCDGTYGMCPDERVNGRNDASVIGGERRNGVTSITFSRPYETNDQLDMPISRYSDPITVIAAIGHLNTRKEANYHDDFVTKSNVVLDFTSSEGNSCSTLVGGGQETPRYLPWPANIIPRGTTNFTATIGPTGGERGYSALTRLADSPSWGLAWWINDLLIPEIYVERGQTYYFTVYGGNDHLNSARYHPLYITSSPEGGFRQKTVDEQNREQVFAGVSYSKMGMPEPTAVGDMCEWRHTAMDAWEDSLTFEEYKDTLYKKCDGDLAGSLVWTVETETPDLVYYQCYSHRNFGWKIHVVDSGRKERQEGNNRGSTLLPTPLLASLLLATTRLLR</sequence>